<dbReference type="PIRSF" id="PIRSF018266">
    <property type="entry name" value="FecR"/>
    <property type="match status" value="1"/>
</dbReference>
<evidence type="ECO:0000259" key="1">
    <source>
        <dbReference type="Pfam" id="PF04773"/>
    </source>
</evidence>
<dbReference type="OrthoDB" id="9798846at2"/>
<dbReference type="InterPro" id="IPR006860">
    <property type="entry name" value="FecR"/>
</dbReference>
<evidence type="ECO:0000313" key="3">
    <source>
        <dbReference type="Proteomes" id="UP000228945"/>
    </source>
</evidence>
<gene>
    <name evidence="2" type="ORF">CSW64_15015</name>
</gene>
<dbReference type="AlphaFoldDB" id="A0A2D2B031"/>
<accession>A0A2D2B031</accession>
<dbReference type="Pfam" id="PF04773">
    <property type="entry name" value="FecR"/>
    <property type="match status" value="1"/>
</dbReference>
<dbReference type="Gene3D" id="2.60.120.1440">
    <property type="match status" value="1"/>
</dbReference>
<dbReference type="Gene3D" id="3.55.50.30">
    <property type="match status" value="1"/>
</dbReference>
<dbReference type="PANTHER" id="PTHR30273">
    <property type="entry name" value="PERIPLASMIC SIGNAL SENSOR AND SIGMA FACTOR ACTIVATOR FECR-RELATED"/>
    <property type="match status" value="1"/>
</dbReference>
<reference evidence="2 3" key="1">
    <citation type="submission" date="2017-10" db="EMBL/GenBank/DDBJ databases">
        <title>Genome sequence of Caulobacter mirabilis FWC38.</title>
        <authorList>
            <person name="Fiebig A."/>
            <person name="Crosson S."/>
        </authorList>
    </citation>
    <scope>NUCLEOTIDE SEQUENCE [LARGE SCALE GENOMIC DNA]</scope>
    <source>
        <strain evidence="2 3">FWC 38</strain>
    </source>
</reference>
<dbReference type="GO" id="GO:0016989">
    <property type="term" value="F:sigma factor antagonist activity"/>
    <property type="evidence" value="ECO:0007669"/>
    <property type="project" value="TreeGrafter"/>
</dbReference>
<dbReference type="RefSeq" id="WP_099622862.1">
    <property type="nucleotide sequence ID" value="NZ_CP024201.1"/>
</dbReference>
<protein>
    <recommendedName>
        <fullName evidence="1">FecR protein domain-containing protein</fullName>
    </recommendedName>
</protein>
<dbReference type="Proteomes" id="UP000228945">
    <property type="component" value="Chromosome"/>
</dbReference>
<organism evidence="2 3">
    <name type="scientific">Caulobacter mirabilis</name>
    <dbReference type="NCBI Taxonomy" id="69666"/>
    <lineage>
        <taxon>Bacteria</taxon>
        <taxon>Pseudomonadati</taxon>
        <taxon>Pseudomonadota</taxon>
        <taxon>Alphaproteobacteria</taxon>
        <taxon>Caulobacterales</taxon>
        <taxon>Caulobacteraceae</taxon>
        <taxon>Caulobacter</taxon>
    </lineage>
</organism>
<dbReference type="KEGG" id="cmb:CSW64_15015"/>
<dbReference type="PANTHER" id="PTHR30273:SF2">
    <property type="entry name" value="PROTEIN FECR"/>
    <property type="match status" value="1"/>
</dbReference>
<feature type="domain" description="FecR protein" evidence="1">
    <location>
        <begin position="112"/>
        <end position="203"/>
    </location>
</feature>
<proteinExistence type="predicted"/>
<dbReference type="InterPro" id="IPR012373">
    <property type="entry name" value="Ferrdict_sens_TM"/>
</dbReference>
<dbReference type="EMBL" id="CP024201">
    <property type="protein sequence ID" value="ATQ43613.1"/>
    <property type="molecule type" value="Genomic_DNA"/>
</dbReference>
<sequence length="328" mass="35750">MAAPFSPTDDARIEAEARAWILRRQDPDFPAASAAWRAADPRHDEAYREAELVWSALGRTAQAREGAWRTSEAARRPALPRFAVPTAIAAGLVAAVAVGANLDRLTPGGDHFETRTAQLQTVDLKDGSRIFVGAKSSVDVKLEPRARKVVLNDGEAFFEVAHDPARPFTVVTDDAVVRVLGTRFDVRRTPDGTQVSVLDGRVEVRRKTLLPTMLTPAKAPERVLTGGERVRVERGETPGAALPASVEAGSWRRGRLLYDNAPLRDIVADANRYSDRPIRLADDRVGDLRVTLSFRSDAVGDLIANLDQALPVRADRQADGTVVLTSER</sequence>
<evidence type="ECO:0000313" key="2">
    <source>
        <dbReference type="EMBL" id="ATQ43613.1"/>
    </source>
</evidence>
<name>A0A2D2B031_9CAUL</name>
<keyword evidence="3" id="KW-1185">Reference proteome</keyword>